<dbReference type="EMBL" id="CP017105">
    <property type="protein sequence ID" value="APO70702.1"/>
    <property type="molecule type" value="Genomic_DNA"/>
</dbReference>
<dbReference type="InterPro" id="IPR029056">
    <property type="entry name" value="Ribokinase-like"/>
</dbReference>
<feature type="domain" description="DUF2090" evidence="1">
    <location>
        <begin position="52"/>
        <end position="134"/>
    </location>
</feature>
<proteinExistence type="predicted"/>
<evidence type="ECO:0000259" key="1">
    <source>
        <dbReference type="Pfam" id="PF09863"/>
    </source>
</evidence>
<dbReference type="SUPFAM" id="SSF53613">
    <property type="entry name" value="Ribokinase-like"/>
    <property type="match status" value="1"/>
</dbReference>
<geneLocation type="plasmid" evidence="3">
    <name>prgalie4872d</name>
</geneLocation>
<dbReference type="AlphaFoldDB" id="A0A1L5NS55"/>
<dbReference type="Proteomes" id="UP000184749">
    <property type="component" value="Plasmid pRgalIE4872d"/>
</dbReference>
<sequence>MGLRSAVITRVGEEHMGRFIREQLVREGVDVRGVKSDPERLTALVVLGITIAAIEKHDRHTRGIVVLGLDAPQAELAASFKVAASHDLVKGFAVGRTIFGDVARTWLKGEMGDAAAVSEMMKRYSQLCAIWDEARASTQEAVQ</sequence>
<dbReference type="GO" id="GO:0003824">
    <property type="term" value="F:catalytic activity"/>
    <property type="evidence" value="ECO:0007669"/>
    <property type="project" value="UniProtKB-ARBA"/>
</dbReference>
<dbReference type="Gene3D" id="3.40.1190.20">
    <property type="match status" value="1"/>
</dbReference>
<organism evidence="2 3">
    <name type="scientific">Rhizobium gallicum</name>
    <dbReference type="NCBI Taxonomy" id="56730"/>
    <lineage>
        <taxon>Bacteria</taxon>
        <taxon>Pseudomonadati</taxon>
        <taxon>Pseudomonadota</taxon>
        <taxon>Alphaproteobacteria</taxon>
        <taxon>Hyphomicrobiales</taxon>
        <taxon>Rhizobiaceae</taxon>
        <taxon>Rhizobium/Agrobacterium group</taxon>
        <taxon>Rhizobium</taxon>
    </lineage>
</organism>
<dbReference type="Pfam" id="PF09863">
    <property type="entry name" value="DUF2090"/>
    <property type="match status" value="1"/>
</dbReference>
<accession>A0A1L5NS55</accession>
<protein>
    <submittedName>
        <fullName evidence="2">TIM barrel domain-containing protein</fullName>
    </submittedName>
</protein>
<gene>
    <name evidence="2" type="ORF">IE4872_PD00160</name>
</gene>
<reference evidence="2 3" key="1">
    <citation type="submission" date="2016-09" db="EMBL/GenBank/DDBJ databases">
        <title>The complete genome sequences of Rhizobium gallicum, symbiovars gallicum and phaseoli, symbionts associated to common bean (Phaseolus vulgaris).</title>
        <authorList>
            <person name="Bustos P."/>
            <person name="Santamaria R.I."/>
            <person name="Perez-Carrascal O.M."/>
            <person name="Juarez S."/>
            <person name="Lozano L."/>
            <person name="Martinez-Flores I."/>
            <person name="Martinez-Romero E."/>
            <person name="Cevallos M."/>
            <person name="Romero D."/>
            <person name="Davila G."/>
            <person name="Gonzalez V."/>
        </authorList>
    </citation>
    <scope>NUCLEOTIDE SEQUENCE [LARGE SCALE GENOMIC DNA]</scope>
    <source>
        <strain evidence="2 3">IE4872</strain>
        <plasmid evidence="3">prgalie4872d</plasmid>
    </source>
</reference>
<evidence type="ECO:0000313" key="2">
    <source>
        <dbReference type="EMBL" id="APO70702.1"/>
    </source>
</evidence>
<dbReference type="OrthoDB" id="7875499at2"/>
<dbReference type="InterPro" id="IPR018659">
    <property type="entry name" value="DUF2090"/>
</dbReference>
<keyword evidence="2" id="KW-0614">Plasmid</keyword>
<name>A0A1L5NS55_9HYPH</name>
<evidence type="ECO:0000313" key="3">
    <source>
        <dbReference type="Proteomes" id="UP000184749"/>
    </source>
</evidence>